<dbReference type="SUPFAM" id="SSF143503">
    <property type="entry name" value="PUG domain-like"/>
    <property type="match status" value="1"/>
</dbReference>
<dbReference type="InterPro" id="IPR029071">
    <property type="entry name" value="Ubiquitin-like_domsf"/>
</dbReference>
<sequence>MKLLRILASVTLLLSFLLLPTVTSFRLSFSRPKLFRRGNGRGNVKGVKRRWIRNTFKGIFGTITGRRKKNVLSDVQSKKHEVTDAVTDAVGNGETNSIETTIVEETKLEEDPIVEETKGDVEEIQSEGVEEDVEEDAKEEETPQILQGGASTVVHSGTTSTLLPLLNSHPTSIIDVYADWCGPCKSLTPILEEMTVKSGGLFHLIKVNADTERPIVDALKVEGLPSVFAVKDGKIVKRFAGMPKSQDDMKEFMMALMEGNIDSADSGVLEEITKSLNRVVSAGAMTFGEREKVDTFMKRFYDQLKEEEECKESLNVICRLINNVINDPTSPKYRRINLTNPKITSLVTKYPPAVGMLKLSGFKMKEEGSFMELEGDWIDLSRLISVRDRIEALRRDEENRERERIRRKRDEGERERVRIQLEEEEKERILEEEAEEAERSLEKARLKDFAVVKYRRSGKKKVTTLEVPKTSTLSDLISSIGGLPPSHSLVCTNLRKTFTQNDMSSTLESLGMCPGCNVVITPPSSPSDSSDSLSSREKKKKKKGSHTMQSVGIYSKDDNAKGELIDGGGGTVYEQEVTSDEEEGGEEGGEEERGEEGGEEGE</sequence>
<organism evidence="6 7">
    <name type="scientific">Triparma strigata</name>
    <dbReference type="NCBI Taxonomy" id="1606541"/>
    <lineage>
        <taxon>Eukaryota</taxon>
        <taxon>Sar</taxon>
        <taxon>Stramenopiles</taxon>
        <taxon>Ochrophyta</taxon>
        <taxon>Bolidophyceae</taxon>
        <taxon>Parmales</taxon>
        <taxon>Triparmaceae</taxon>
        <taxon>Triparma</taxon>
    </lineage>
</organism>
<feature type="compositionally biased region" description="Basic and acidic residues" evidence="3">
    <location>
        <begin position="555"/>
        <end position="564"/>
    </location>
</feature>
<comment type="similarity">
    <text evidence="1">Belongs to the thioredoxin family.</text>
</comment>
<feature type="coiled-coil region" evidence="2">
    <location>
        <begin position="383"/>
        <end position="447"/>
    </location>
</feature>
<feature type="region of interest" description="Disordered" evidence="3">
    <location>
        <begin position="120"/>
        <end position="151"/>
    </location>
</feature>
<protein>
    <recommendedName>
        <fullName evidence="5">Thioredoxin domain-containing protein</fullName>
    </recommendedName>
</protein>
<dbReference type="Pfam" id="PF00085">
    <property type="entry name" value="Thioredoxin"/>
    <property type="match status" value="1"/>
</dbReference>
<dbReference type="InterPro" id="IPR036339">
    <property type="entry name" value="PUB-like_dom_sf"/>
</dbReference>
<dbReference type="PANTHER" id="PTHR43601">
    <property type="entry name" value="THIOREDOXIN, MITOCHONDRIAL"/>
    <property type="match status" value="1"/>
</dbReference>
<name>A0A9W7EKQ1_9STRA</name>
<evidence type="ECO:0000256" key="1">
    <source>
        <dbReference type="ARBA" id="ARBA00008987"/>
    </source>
</evidence>
<dbReference type="CDD" id="cd09212">
    <property type="entry name" value="PUB"/>
    <property type="match status" value="1"/>
</dbReference>
<comment type="caution">
    <text evidence="6">The sequence shown here is derived from an EMBL/GenBank/DDBJ whole genome shotgun (WGS) entry which is preliminary data.</text>
</comment>
<keyword evidence="4" id="KW-0732">Signal</keyword>
<feature type="chain" id="PRO_5040948906" description="Thioredoxin domain-containing protein" evidence="4">
    <location>
        <begin position="25"/>
        <end position="602"/>
    </location>
</feature>
<feature type="signal peptide" evidence="4">
    <location>
        <begin position="1"/>
        <end position="24"/>
    </location>
</feature>
<dbReference type="SUPFAM" id="SSF54236">
    <property type="entry name" value="Ubiquitin-like"/>
    <property type="match status" value="1"/>
</dbReference>
<dbReference type="InterPro" id="IPR013766">
    <property type="entry name" value="Thioredoxin_domain"/>
</dbReference>
<dbReference type="AlphaFoldDB" id="A0A9W7EKQ1"/>
<feature type="compositionally biased region" description="Acidic residues" evidence="3">
    <location>
        <begin position="577"/>
        <end position="602"/>
    </location>
</feature>
<feature type="compositionally biased region" description="Acidic residues" evidence="3">
    <location>
        <begin position="122"/>
        <end position="139"/>
    </location>
</feature>
<gene>
    <name evidence="6" type="ORF">TrST_g11663</name>
</gene>
<reference evidence="7" key="1">
    <citation type="journal article" date="2023" name="Commun. Biol.">
        <title>Genome analysis of Parmales, the sister group of diatoms, reveals the evolutionary specialization of diatoms from phago-mixotrophs to photoautotrophs.</title>
        <authorList>
            <person name="Ban H."/>
            <person name="Sato S."/>
            <person name="Yoshikawa S."/>
            <person name="Yamada K."/>
            <person name="Nakamura Y."/>
            <person name="Ichinomiya M."/>
            <person name="Sato N."/>
            <person name="Blanc-Mathieu R."/>
            <person name="Endo H."/>
            <person name="Kuwata A."/>
            <person name="Ogata H."/>
        </authorList>
    </citation>
    <scope>NUCLEOTIDE SEQUENCE [LARGE SCALE GENOMIC DNA]</scope>
    <source>
        <strain evidence="7">NIES 3701</strain>
    </source>
</reference>
<evidence type="ECO:0000259" key="5">
    <source>
        <dbReference type="PROSITE" id="PS51352"/>
    </source>
</evidence>
<dbReference type="InterPro" id="IPR018997">
    <property type="entry name" value="PUB_domain"/>
</dbReference>
<evidence type="ECO:0000256" key="2">
    <source>
        <dbReference type="SAM" id="Coils"/>
    </source>
</evidence>
<dbReference type="InterPro" id="IPR036249">
    <property type="entry name" value="Thioredoxin-like_sf"/>
</dbReference>
<dbReference type="Gene3D" id="3.40.30.10">
    <property type="entry name" value="Glutaredoxin"/>
    <property type="match status" value="1"/>
</dbReference>
<evidence type="ECO:0000313" key="6">
    <source>
        <dbReference type="EMBL" id="GMH82157.1"/>
    </source>
</evidence>
<dbReference type="EMBL" id="BRXY01000266">
    <property type="protein sequence ID" value="GMH82157.1"/>
    <property type="molecule type" value="Genomic_DNA"/>
</dbReference>
<dbReference type="SUPFAM" id="SSF52833">
    <property type="entry name" value="Thioredoxin-like"/>
    <property type="match status" value="1"/>
</dbReference>
<feature type="region of interest" description="Disordered" evidence="3">
    <location>
        <begin position="521"/>
        <end position="602"/>
    </location>
</feature>
<accession>A0A9W7EKQ1</accession>
<dbReference type="PROSITE" id="PS51352">
    <property type="entry name" value="THIOREDOXIN_2"/>
    <property type="match status" value="1"/>
</dbReference>
<evidence type="ECO:0000256" key="4">
    <source>
        <dbReference type="SAM" id="SignalP"/>
    </source>
</evidence>
<keyword evidence="7" id="KW-1185">Reference proteome</keyword>
<dbReference type="OrthoDB" id="203707at2759"/>
<evidence type="ECO:0000256" key="3">
    <source>
        <dbReference type="SAM" id="MobiDB-lite"/>
    </source>
</evidence>
<dbReference type="Gene3D" id="1.20.58.2190">
    <property type="match status" value="1"/>
</dbReference>
<dbReference type="PROSITE" id="PS00194">
    <property type="entry name" value="THIOREDOXIN_1"/>
    <property type="match status" value="1"/>
</dbReference>
<dbReference type="CDD" id="cd02947">
    <property type="entry name" value="TRX_family"/>
    <property type="match status" value="1"/>
</dbReference>
<evidence type="ECO:0000313" key="7">
    <source>
        <dbReference type="Proteomes" id="UP001165085"/>
    </source>
</evidence>
<feature type="domain" description="Thioredoxin" evidence="5">
    <location>
        <begin position="131"/>
        <end position="258"/>
    </location>
</feature>
<dbReference type="Pfam" id="PF09409">
    <property type="entry name" value="PUB"/>
    <property type="match status" value="1"/>
</dbReference>
<dbReference type="GO" id="GO:0045454">
    <property type="term" value="P:cell redox homeostasis"/>
    <property type="evidence" value="ECO:0007669"/>
    <property type="project" value="TreeGrafter"/>
</dbReference>
<dbReference type="Proteomes" id="UP001165085">
    <property type="component" value="Unassembled WGS sequence"/>
</dbReference>
<keyword evidence="2" id="KW-0175">Coiled coil</keyword>
<dbReference type="InterPro" id="IPR017937">
    <property type="entry name" value="Thioredoxin_CS"/>
</dbReference>
<dbReference type="PANTHER" id="PTHR43601:SF3">
    <property type="entry name" value="THIOREDOXIN, MITOCHONDRIAL"/>
    <property type="match status" value="1"/>
</dbReference>
<proteinExistence type="inferred from homology"/>